<dbReference type="AlphaFoldDB" id="A0A9X2IBG0"/>
<dbReference type="EMBL" id="JAJKBJ010000010">
    <property type="protein sequence ID" value="MCL9684410.1"/>
    <property type="molecule type" value="Genomic_DNA"/>
</dbReference>
<reference evidence="2" key="1">
    <citation type="submission" date="2021-11" db="EMBL/GenBank/DDBJ databases">
        <title>Legionella maioricencis sp. nov., a new species isolated from hot water samples in Mallorca.</title>
        <authorList>
            <person name="Crespi S."/>
            <person name="Drasar V."/>
            <person name="Salva-Serra F."/>
            <person name="Jaen-Luchoro D."/>
            <person name="Pineiro-Iglesias B."/>
            <person name="Aliaga F."/>
            <person name="Fernandez-Juarez V."/>
            <person name="Coll G."/>
            <person name="Moore E.R.B."/>
            <person name="Bennasar-Figueras A."/>
        </authorList>
    </citation>
    <scope>NUCLEOTIDE SEQUENCE</scope>
    <source>
        <strain evidence="2">HCPI-6</strain>
    </source>
</reference>
<feature type="transmembrane region" description="Helical" evidence="1">
    <location>
        <begin position="502"/>
        <end position="526"/>
    </location>
</feature>
<keyword evidence="3" id="KW-1185">Reference proteome</keyword>
<evidence type="ECO:0000256" key="1">
    <source>
        <dbReference type="SAM" id="Phobius"/>
    </source>
</evidence>
<proteinExistence type="predicted"/>
<evidence type="ECO:0000313" key="2">
    <source>
        <dbReference type="EMBL" id="MCL9684410.1"/>
    </source>
</evidence>
<feature type="transmembrane region" description="Helical" evidence="1">
    <location>
        <begin position="473"/>
        <end position="496"/>
    </location>
</feature>
<gene>
    <name evidence="2" type="ORF">LOX96_09920</name>
</gene>
<dbReference type="Proteomes" id="UP001139721">
    <property type="component" value="Unassembled WGS sequence"/>
</dbReference>
<keyword evidence="1" id="KW-1133">Transmembrane helix</keyword>
<accession>A0A9X2IBG0</accession>
<protein>
    <submittedName>
        <fullName evidence="2">Uncharacterized protein</fullName>
    </submittedName>
</protein>
<organism evidence="2 3">
    <name type="scientific">Legionella maioricensis</name>
    <dbReference type="NCBI Taxonomy" id="2896528"/>
    <lineage>
        <taxon>Bacteria</taxon>
        <taxon>Pseudomonadati</taxon>
        <taxon>Pseudomonadota</taxon>
        <taxon>Gammaproteobacteria</taxon>
        <taxon>Legionellales</taxon>
        <taxon>Legionellaceae</taxon>
        <taxon>Legionella</taxon>
    </lineage>
</organism>
<keyword evidence="1" id="KW-0472">Membrane</keyword>
<name>A0A9X2IBG0_9GAMM</name>
<comment type="caution">
    <text evidence="2">The sequence shown here is derived from an EMBL/GenBank/DDBJ whole genome shotgun (WGS) entry which is preliminary data.</text>
</comment>
<evidence type="ECO:0000313" key="3">
    <source>
        <dbReference type="Proteomes" id="UP001139721"/>
    </source>
</evidence>
<keyword evidence="1" id="KW-0812">Transmembrane</keyword>
<sequence>MRTLILKKILLQHGFKQEDVAFFEDRVRFKIKDVNQQELREEGAPIPGKNDSSYHNYIYSDGFISNLDKIEVTYYPEGHQYHKRINTIRIPLSMYKDTGETANAIHDTNHTIKKNADSVLITVDYSNKNGTTPANQLLNQLISDLQPRIASSDDISQGLNYISDMGRLLPLIGLGIQREVREMFLQGSKNGHLLQLQDRIVNSPDQVQDRFIDIDIGILYSYIEKLVREEGYLAQLVRNYLQLDQKNWIFADQDLLNNFTKNKDANSEKLKLALQNKAEPLFISTTTGNHAFAVKVDFQSNTLFLANPGEDTRNCEAIIEQLKQITGCTNFVRVITQKLKREEDIPFNDVCTVDSLALAQMMMDQPLLSEGCLNSMPLKTGVYVKNALSEIDKIDEMDLELPPHQPSVSTDIPLKTASIPENPHTLEKNSVPEDEFHTSPQEEQSFRYGVKLLNVTEDEEVIVRRPPSAFSNLSMQILGGFITVLGVAAIATAFAALNAATFGIGGLVLAGIGIAATLAGIGLFAAGSIRKGENVPPTIEQPLAVL</sequence>
<dbReference type="RefSeq" id="WP_250421752.1">
    <property type="nucleotide sequence ID" value="NZ_JAJKBJ010000010.1"/>
</dbReference>